<protein>
    <submittedName>
        <fullName evidence="2">Uncharacterized protein</fullName>
    </submittedName>
</protein>
<organism evidence="2 3">
    <name type="scientific">Vreelandella aquamarina</name>
    <dbReference type="NCBI Taxonomy" id="77097"/>
    <lineage>
        <taxon>Bacteria</taxon>
        <taxon>Pseudomonadati</taxon>
        <taxon>Pseudomonadota</taxon>
        <taxon>Gammaproteobacteria</taxon>
        <taxon>Oceanospirillales</taxon>
        <taxon>Halomonadaceae</taxon>
        <taxon>Vreelandella</taxon>
    </lineage>
</organism>
<dbReference type="Proteomes" id="UP000185024">
    <property type="component" value="Unassembled WGS sequence"/>
</dbReference>
<dbReference type="EMBL" id="AP022869">
    <property type="protein sequence ID" value="BCB70681.1"/>
    <property type="molecule type" value="Genomic_DNA"/>
</dbReference>
<accession>A0A1N6CRI9</accession>
<evidence type="ECO:0000313" key="2">
    <source>
        <dbReference type="EMBL" id="SIN65921.1"/>
    </source>
</evidence>
<evidence type="ECO:0000313" key="3">
    <source>
        <dbReference type="Proteomes" id="UP000185024"/>
    </source>
</evidence>
<dbReference type="EMBL" id="FSQX01000001">
    <property type="protein sequence ID" value="SIN65921.1"/>
    <property type="molecule type" value="Genomic_DNA"/>
</dbReference>
<keyword evidence="4" id="KW-1185">Reference proteome</keyword>
<evidence type="ECO:0000313" key="1">
    <source>
        <dbReference type="EMBL" id="BCB70681.1"/>
    </source>
</evidence>
<name>A0A1N6CRI9_9GAMM</name>
<dbReference type="AlphaFoldDB" id="A0A1N6CRI9"/>
<gene>
    <name evidence="1" type="ORF">HMEPL2_10320</name>
    <name evidence="2" type="ORF">SAMN05878438_1868</name>
</gene>
<sequence>MGGHWKAKESKTFQLYEIAKANLKKDATPNLDENEKFSG</sequence>
<evidence type="ECO:0000313" key="4">
    <source>
        <dbReference type="Proteomes" id="UP000501053"/>
    </source>
</evidence>
<dbReference type="Proteomes" id="UP000501053">
    <property type="component" value="Chromosome"/>
</dbReference>
<proteinExistence type="predicted"/>
<reference evidence="2 3" key="1">
    <citation type="submission" date="2016-11" db="EMBL/GenBank/DDBJ databases">
        <authorList>
            <person name="Jaros S."/>
            <person name="Januszkiewicz K."/>
            <person name="Wedrychowicz H."/>
        </authorList>
    </citation>
    <scope>NUCLEOTIDE SEQUENCE [LARGE SCALE GENOMIC DNA]</scope>
    <source>
        <strain evidence="2 3">ACAM 239</strain>
    </source>
</reference>
<reference evidence="1 4" key="2">
    <citation type="submission" date="2020-03" db="EMBL/GenBank/DDBJ databases">
        <title>Complete Genome Sequence of Halomonas meridiana strain Eplume2, isolated from hydrothermal-plume in the north east Pacific Ocean.</title>
        <authorList>
            <person name="Kurihara Y."/>
            <person name="Kawai S."/>
            <person name="Sakai A."/>
            <person name="Galipon J."/>
            <person name="Arakawa K."/>
        </authorList>
    </citation>
    <scope>NUCLEOTIDE SEQUENCE [LARGE SCALE GENOMIC DNA]</scope>
    <source>
        <strain evidence="1 4">Eplume2</strain>
    </source>
</reference>